<dbReference type="GO" id="GO:0032299">
    <property type="term" value="C:ribonuclease H2 complex"/>
    <property type="evidence" value="ECO:0007669"/>
    <property type="project" value="InterPro"/>
</dbReference>
<comment type="caution">
    <text evidence="2">The sequence shown here is derived from an EMBL/GenBank/DDBJ whole genome shotgun (WGS) entry which is preliminary data.</text>
</comment>
<evidence type="ECO:0000313" key="3">
    <source>
        <dbReference type="Proteomes" id="UP000308092"/>
    </source>
</evidence>
<reference evidence="2 3" key="1">
    <citation type="submission" date="2019-03" db="EMBL/GenBank/DDBJ databases">
        <title>The genome sequence of a newly discovered highly antifungal drug resistant Aspergillus species, Aspergillus tanneri NIH 1004.</title>
        <authorList>
            <person name="Mounaud S."/>
            <person name="Singh I."/>
            <person name="Joardar V."/>
            <person name="Pakala S."/>
            <person name="Pakala S."/>
            <person name="Venepally P."/>
            <person name="Hoover J."/>
            <person name="Nierman W."/>
            <person name="Chung J."/>
            <person name="Losada L."/>
        </authorList>
    </citation>
    <scope>NUCLEOTIDE SEQUENCE [LARGE SCALE GENOMIC DNA]</scope>
    <source>
        <strain evidence="2 3">NIH1004</strain>
    </source>
</reference>
<dbReference type="PANTHER" id="PTHR47204:SF1">
    <property type="entry name" value="RIBONUCLEASE H2 SUBUNIT C"/>
    <property type="match status" value="1"/>
</dbReference>
<evidence type="ECO:0000313" key="2">
    <source>
        <dbReference type="EMBL" id="THC99525.1"/>
    </source>
</evidence>
<accession>A0A4S3JVS5</accession>
<dbReference type="EMBL" id="SOSA01000016">
    <property type="protein sequence ID" value="THC99525.1"/>
    <property type="molecule type" value="Genomic_DNA"/>
</dbReference>
<feature type="compositionally biased region" description="Polar residues" evidence="1">
    <location>
        <begin position="1"/>
        <end position="12"/>
    </location>
</feature>
<dbReference type="InterPro" id="IPR013924">
    <property type="entry name" value="RNase_H2_suC"/>
</dbReference>
<sequence>MFAIQSPQQSSRSETEKTTDNCTPNILPCRIHHDGPTGSISRYWTPVSDENDKNTQTAFFRGRRLRGRRVAIPEGYQGIVAMPTERLLPSTQNKSANEEVEQDDPVKVLEKQATFDEIVVWGHEAVPASDDTFVKGVEEWAKMAKVVGGYLAIDLPIVLFHTLMMG</sequence>
<dbReference type="VEuPathDB" id="FungiDB:EYZ11_000985"/>
<protein>
    <submittedName>
        <fullName evidence="2">Uncharacterized protein</fullName>
    </submittedName>
</protein>
<dbReference type="CDD" id="cd09271">
    <property type="entry name" value="RNase_H2-C"/>
    <property type="match status" value="1"/>
</dbReference>
<dbReference type="GO" id="GO:0006401">
    <property type="term" value="P:RNA catabolic process"/>
    <property type="evidence" value="ECO:0007669"/>
    <property type="project" value="InterPro"/>
</dbReference>
<feature type="region of interest" description="Disordered" evidence="1">
    <location>
        <begin position="1"/>
        <end position="30"/>
    </location>
</feature>
<dbReference type="Proteomes" id="UP000308092">
    <property type="component" value="Unassembled WGS sequence"/>
</dbReference>
<gene>
    <name evidence="2" type="ORF">EYZ11_000985</name>
</gene>
<name>A0A4S3JVS5_9EURO</name>
<dbReference type="Pfam" id="PF08615">
    <property type="entry name" value="RNase_H2_suC"/>
    <property type="match status" value="1"/>
</dbReference>
<organism evidence="2 3">
    <name type="scientific">Aspergillus tanneri</name>
    <dbReference type="NCBI Taxonomy" id="1220188"/>
    <lineage>
        <taxon>Eukaryota</taxon>
        <taxon>Fungi</taxon>
        <taxon>Dikarya</taxon>
        <taxon>Ascomycota</taxon>
        <taxon>Pezizomycotina</taxon>
        <taxon>Eurotiomycetes</taxon>
        <taxon>Eurotiomycetidae</taxon>
        <taxon>Eurotiales</taxon>
        <taxon>Aspergillaceae</taxon>
        <taxon>Aspergillus</taxon>
        <taxon>Aspergillus subgen. Circumdati</taxon>
    </lineage>
</organism>
<dbReference type="AlphaFoldDB" id="A0A4S3JVS5"/>
<evidence type="ECO:0000256" key="1">
    <source>
        <dbReference type="SAM" id="MobiDB-lite"/>
    </source>
</evidence>
<dbReference type="Gene3D" id="2.40.128.680">
    <property type="match status" value="1"/>
</dbReference>
<proteinExistence type="predicted"/>
<dbReference type="STRING" id="1220188.A0A4S3JVS5"/>
<dbReference type="PANTHER" id="PTHR47204">
    <property type="entry name" value="OS02G0168900 PROTEIN"/>
    <property type="match status" value="1"/>
</dbReference>
<keyword evidence="3" id="KW-1185">Reference proteome</keyword>